<feature type="domain" description="Flagellar basal-body/hook protein C-terminal" evidence="8">
    <location>
        <begin position="197"/>
        <end position="240"/>
    </location>
</feature>
<dbReference type="Pfam" id="PF06429">
    <property type="entry name" value="Flg_bbr_C"/>
    <property type="match status" value="1"/>
</dbReference>
<keyword evidence="10" id="KW-0969">Cilium</keyword>
<dbReference type="InterPro" id="IPR037925">
    <property type="entry name" value="FlgE/F/G-like"/>
</dbReference>
<dbReference type="Pfam" id="PF22692">
    <property type="entry name" value="LlgE_F_G_D1"/>
    <property type="match status" value="1"/>
</dbReference>
<evidence type="ECO:0000256" key="5">
    <source>
        <dbReference type="ARBA" id="ARBA00040228"/>
    </source>
</evidence>
<feature type="domain" description="Flagellar basal body rod protein N-terminal" evidence="7">
    <location>
        <begin position="5"/>
        <end position="35"/>
    </location>
</feature>
<dbReference type="InterPro" id="IPR001444">
    <property type="entry name" value="Flag_bb_rod_N"/>
</dbReference>
<dbReference type="InterPro" id="IPR010930">
    <property type="entry name" value="Flg_bb/hook_C_dom"/>
</dbReference>
<dbReference type="NCBIfam" id="TIGR02490">
    <property type="entry name" value="flgF"/>
    <property type="match status" value="1"/>
</dbReference>
<reference evidence="11" key="1">
    <citation type="submission" date="2019-07" db="EMBL/GenBank/DDBJ databases">
        <title>Chitinimonas sp. nov., isolated from Ny-Alesund, arctica soil.</title>
        <authorList>
            <person name="Xu Q."/>
            <person name="Peng F."/>
        </authorList>
    </citation>
    <scope>NUCLEOTIDE SEQUENCE [LARGE SCALE GENOMIC DNA]</scope>
    <source>
        <strain evidence="11">R3-44</strain>
    </source>
</reference>
<comment type="subcellular location">
    <subcellularLocation>
        <location evidence="1 6">Bacterial flagellum basal body</location>
    </subcellularLocation>
</comment>
<dbReference type="KEGG" id="cari:FNU76_22230"/>
<evidence type="ECO:0000256" key="4">
    <source>
        <dbReference type="ARBA" id="ARBA00038560"/>
    </source>
</evidence>
<dbReference type="PANTHER" id="PTHR30435:SF18">
    <property type="entry name" value="FLAGELLAR BASAL-BODY ROD PROTEIN FLGF"/>
    <property type="match status" value="1"/>
</dbReference>
<name>A0A516SL02_9NEIS</name>
<dbReference type="NCBIfam" id="TIGR03506">
    <property type="entry name" value="FlgEFG_subfam"/>
    <property type="match status" value="1"/>
</dbReference>
<evidence type="ECO:0000256" key="1">
    <source>
        <dbReference type="ARBA" id="ARBA00004117"/>
    </source>
</evidence>
<proteinExistence type="inferred from homology"/>
<evidence type="ECO:0000256" key="6">
    <source>
        <dbReference type="RuleBase" id="RU362116"/>
    </source>
</evidence>
<sequence length="245" mass="25952">MDRLIYVAMTGAKHASLQQATVANNLANATTPGFKQELAASRALQAVGGVGYQTRAFTLEQSVGADFSPGTLQTTGRPLDIAITTEGMFAVQTGNGEAYTRNGSLEIDAAGLLKTREGFPVQGDGGPITIPENSVLTFGKDGTVSAAPINDPSQSNEIGRIKLVKPDERQLDRGNDGLFRLRDGQPAQVDAAVQVASGSLEASNVNAVEQLVKMIDYQRNYDLQVRMLQTADQNARAAAQVMVLS</sequence>
<evidence type="ECO:0000313" key="11">
    <source>
        <dbReference type="Proteomes" id="UP000317550"/>
    </source>
</evidence>
<dbReference type="AlphaFoldDB" id="A0A516SL02"/>
<dbReference type="EMBL" id="CP041730">
    <property type="protein sequence ID" value="QDQ28847.1"/>
    <property type="molecule type" value="Genomic_DNA"/>
</dbReference>
<dbReference type="Proteomes" id="UP000317550">
    <property type="component" value="Chromosome"/>
</dbReference>
<protein>
    <recommendedName>
        <fullName evidence="5 6">Flagellar basal-body rod protein FlgF</fullName>
    </recommendedName>
</protein>
<dbReference type="GO" id="GO:0071978">
    <property type="term" value="P:bacterial-type flagellum-dependent swarming motility"/>
    <property type="evidence" value="ECO:0007669"/>
    <property type="project" value="TreeGrafter"/>
</dbReference>
<dbReference type="InterPro" id="IPR020013">
    <property type="entry name" value="Flagellar_FlgE/F/G"/>
</dbReference>
<dbReference type="GO" id="GO:0030694">
    <property type="term" value="C:bacterial-type flagellum basal body, rod"/>
    <property type="evidence" value="ECO:0007669"/>
    <property type="project" value="UniProtKB-UniRule"/>
</dbReference>
<evidence type="ECO:0000256" key="3">
    <source>
        <dbReference type="ARBA" id="ARBA00023143"/>
    </source>
</evidence>
<dbReference type="RefSeq" id="WP_144280230.1">
    <property type="nucleotide sequence ID" value="NZ_CP041730.1"/>
</dbReference>
<dbReference type="InterPro" id="IPR053967">
    <property type="entry name" value="LlgE_F_G-like_D1"/>
</dbReference>
<dbReference type="Pfam" id="PF00460">
    <property type="entry name" value="Flg_bb_rod"/>
    <property type="match status" value="1"/>
</dbReference>
<evidence type="ECO:0000259" key="7">
    <source>
        <dbReference type="Pfam" id="PF00460"/>
    </source>
</evidence>
<comment type="similarity">
    <text evidence="2 6">Belongs to the flagella basal body rod proteins family.</text>
</comment>
<evidence type="ECO:0000259" key="8">
    <source>
        <dbReference type="Pfam" id="PF06429"/>
    </source>
</evidence>
<keyword evidence="10" id="KW-0966">Cell projection</keyword>
<dbReference type="NCBIfam" id="NF009280">
    <property type="entry name" value="PRK12640.1"/>
    <property type="match status" value="1"/>
</dbReference>
<comment type="subunit">
    <text evidence="4 6">The basal body constitutes a major portion of the flagellar organelle and consists of five rings (E,L,P,S, and M) mounted on a central rod. The rod consists of about 26 subunits of FlgG in the distal portion, and FlgB, FlgC and FlgF are thought to build up the proximal portion of the rod with about 6 subunits each.</text>
</comment>
<feature type="domain" description="Flagellar hook protein FlgE/F/G-like D1" evidence="9">
    <location>
        <begin position="82"/>
        <end position="146"/>
    </location>
</feature>
<gene>
    <name evidence="10" type="primary">flgF</name>
    <name evidence="10" type="ORF">FNU76_22230</name>
</gene>
<evidence type="ECO:0000256" key="2">
    <source>
        <dbReference type="ARBA" id="ARBA00009677"/>
    </source>
</evidence>
<keyword evidence="3 6" id="KW-0975">Bacterial flagellum</keyword>
<accession>A0A516SL02</accession>
<dbReference type="InterPro" id="IPR012836">
    <property type="entry name" value="FlgF"/>
</dbReference>
<dbReference type="PANTHER" id="PTHR30435">
    <property type="entry name" value="FLAGELLAR PROTEIN"/>
    <property type="match status" value="1"/>
</dbReference>
<dbReference type="OrthoDB" id="9804559at2"/>
<evidence type="ECO:0000313" key="10">
    <source>
        <dbReference type="EMBL" id="QDQ28847.1"/>
    </source>
</evidence>
<dbReference type="SUPFAM" id="SSF117143">
    <property type="entry name" value="Flagellar hook protein flgE"/>
    <property type="match status" value="1"/>
</dbReference>
<keyword evidence="10" id="KW-0282">Flagellum</keyword>
<evidence type="ECO:0000259" key="9">
    <source>
        <dbReference type="Pfam" id="PF22692"/>
    </source>
</evidence>
<organism evidence="10 11">
    <name type="scientific">Chitinimonas arctica</name>
    <dbReference type="NCBI Taxonomy" id="2594795"/>
    <lineage>
        <taxon>Bacteria</taxon>
        <taxon>Pseudomonadati</taxon>
        <taxon>Pseudomonadota</taxon>
        <taxon>Betaproteobacteria</taxon>
        <taxon>Neisseriales</taxon>
        <taxon>Chitinibacteraceae</taxon>
        <taxon>Chitinimonas</taxon>
    </lineage>
</organism>
<keyword evidence="11" id="KW-1185">Reference proteome</keyword>